<evidence type="ECO:0000313" key="9">
    <source>
        <dbReference type="EMBL" id="MBE1536312.1"/>
    </source>
</evidence>
<evidence type="ECO:0000256" key="1">
    <source>
        <dbReference type="ARBA" id="ARBA00001974"/>
    </source>
</evidence>
<evidence type="ECO:0000256" key="3">
    <source>
        <dbReference type="ARBA" id="ARBA00022630"/>
    </source>
</evidence>
<dbReference type="Gene3D" id="1.20.140.10">
    <property type="entry name" value="Butyryl-CoA Dehydrogenase, subunit A, domain 3"/>
    <property type="match status" value="2"/>
</dbReference>
<feature type="domain" description="Acyl-CoA oxidase C-terminal" evidence="7">
    <location>
        <begin position="508"/>
        <end position="620"/>
    </location>
</feature>
<dbReference type="GO" id="GO:0003997">
    <property type="term" value="F:acyl-CoA oxidase activity"/>
    <property type="evidence" value="ECO:0007669"/>
    <property type="project" value="UniProtKB-EC"/>
</dbReference>
<dbReference type="InterPro" id="IPR009100">
    <property type="entry name" value="AcylCoA_DH/oxidase_NM_dom_sf"/>
</dbReference>
<evidence type="ECO:0000256" key="5">
    <source>
        <dbReference type="ARBA" id="ARBA00023002"/>
    </source>
</evidence>
<dbReference type="PANTHER" id="PTHR10909:SF382">
    <property type="entry name" value="ACYL-COENZYME A OXIDASE"/>
    <property type="match status" value="1"/>
</dbReference>
<evidence type="ECO:0000256" key="4">
    <source>
        <dbReference type="ARBA" id="ARBA00022827"/>
    </source>
</evidence>
<dbReference type="Pfam" id="PF22924">
    <property type="entry name" value="ACOX_C_alpha1"/>
    <property type="match status" value="1"/>
</dbReference>
<dbReference type="SUPFAM" id="SSF56645">
    <property type="entry name" value="Acyl-CoA dehydrogenase NM domain-like"/>
    <property type="match status" value="1"/>
</dbReference>
<comment type="caution">
    <text evidence="9">The sequence shown here is derived from an EMBL/GenBank/DDBJ whole genome shotgun (WGS) entry which is preliminary data.</text>
</comment>
<gene>
    <name evidence="9" type="ORF">H4W34_006145</name>
</gene>
<evidence type="ECO:0000256" key="2">
    <source>
        <dbReference type="ARBA" id="ARBA00006288"/>
    </source>
</evidence>
<feature type="domain" description="Acyl-CoA oxidase C-alpha1" evidence="8">
    <location>
        <begin position="341"/>
        <end position="468"/>
    </location>
</feature>
<evidence type="ECO:0000259" key="7">
    <source>
        <dbReference type="Pfam" id="PF01756"/>
    </source>
</evidence>
<protein>
    <submittedName>
        <fullName evidence="9">Acyl-CoA oxidase</fullName>
        <ecNumber evidence="9">1.3.3.6</ecNumber>
    </submittedName>
</protein>
<dbReference type="PANTHER" id="PTHR10909">
    <property type="entry name" value="ELECTRON TRANSPORT OXIDOREDUCTASE"/>
    <property type="match status" value="1"/>
</dbReference>
<dbReference type="InterPro" id="IPR036250">
    <property type="entry name" value="AcylCo_DH-like_C"/>
</dbReference>
<dbReference type="InterPro" id="IPR002655">
    <property type="entry name" value="Acyl-CoA_oxidase_C"/>
</dbReference>
<organism evidence="9 10">
    <name type="scientific">Actinomadura algeriensis</name>
    <dbReference type="NCBI Taxonomy" id="1679523"/>
    <lineage>
        <taxon>Bacteria</taxon>
        <taxon>Bacillati</taxon>
        <taxon>Actinomycetota</taxon>
        <taxon>Actinomycetes</taxon>
        <taxon>Streptosporangiales</taxon>
        <taxon>Thermomonosporaceae</taxon>
        <taxon>Actinomadura</taxon>
    </lineage>
</organism>
<dbReference type="InterPro" id="IPR046373">
    <property type="entry name" value="Acyl-CoA_Oxase/DH_mid-dom_sf"/>
</dbReference>
<comment type="similarity">
    <text evidence="2">Belongs to the acyl-CoA oxidase family.</text>
</comment>
<dbReference type="SUPFAM" id="SSF47203">
    <property type="entry name" value="Acyl-CoA dehydrogenase C-terminal domain-like"/>
    <property type="match status" value="2"/>
</dbReference>
<reference evidence="9 10" key="1">
    <citation type="submission" date="2020-10" db="EMBL/GenBank/DDBJ databases">
        <title>Sequencing the genomes of 1000 actinobacteria strains.</title>
        <authorList>
            <person name="Klenk H.-P."/>
        </authorList>
    </citation>
    <scope>NUCLEOTIDE SEQUENCE [LARGE SCALE GENOMIC DNA]</scope>
    <source>
        <strain evidence="9 10">DSM 46744</strain>
    </source>
</reference>
<feature type="compositionally biased region" description="Polar residues" evidence="6">
    <location>
        <begin position="1"/>
        <end position="15"/>
    </location>
</feature>
<dbReference type="Pfam" id="PF01756">
    <property type="entry name" value="ACOX"/>
    <property type="match status" value="1"/>
</dbReference>
<evidence type="ECO:0000313" key="10">
    <source>
        <dbReference type="Proteomes" id="UP000627838"/>
    </source>
</evidence>
<accession>A0ABR9K0G3</accession>
<dbReference type="InterPro" id="IPR055060">
    <property type="entry name" value="ACOX_C_alpha1"/>
</dbReference>
<dbReference type="RefSeq" id="WP_225962774.1">
    <property type="nucleotide sequence ID" value="NZ_JADBDZ010000001.1"/>
</dbReference>
<sequence length="632" mass="65337">MTDTTHAPGTPNGTPNGAAPMSADGAPDPALLRFARGGARDEKTRRRLAEAVPADCFTYPGGLTAREHQALTYERLRRAGLAAPPAAELLDDPPLLCALLERAAIADPALFHVTMLHYTLAYGPVLRFGAGRDGPGGPAGGAAGAALASMDSFGTLLMTEVGRSNSHLSPRTIARHDPATGGFVLTTPDAAAAKFPTNTAHPALPKTAAVYATLEHGGRERGVFVFMVPLRGPGGRIADGARIVPAPETTGLQIDYGAVRLDGLRVPYEAWLRDGASIGPGGAFHDPAGSAAARLTRSMAIAPAVWRAVISASAAITRASAGMLLAHSAGRATLGRLAPRRALTDYRNQQEAVLGALASGYALTALAAHVQARRTSADAPGATAGGAAGDAGPDTAWAPWSAVDRDLALLKAAATVQAAETVSACRVHSGAPGFAAVERLNAYRGLTHAYMNAGGDNELILYDTARAMADLDRYTPPPAEPGPPDGGDPASPAVWRWLAGETERRMRDRLAARVAAARDAGADAFTAWNDNLALAARTATAGADRITAEILGRALDTGPAALRPVLTLHALNRIDRRAADLLNEGVLPPGALDEVWAARRRVCDELAPRAGELAAAFDLPPEITAPTTFLAP</sequence>
<dbReference type="EC" id="1.3.3.6" evidence="9"/>
<keyword evidence="4" id="KW-0274">FAD</keyword>
<feature type="region of interest" description="Disordered" evidence="6">
    <location>
        <begin position="1"/>
        <end position="29"/>
    </location>
</feature>
<keyword evidence="3" id="KW-0285">Flavoprotein</keyword>
<dbReference type="EMBL" id="JADBDZ010000001">
    <property type="protein sequence ID" value="MBE1536312.1"/>
    <property type="molecule type" value="Genomic_DNA"/>
</dbReference>
<keyword evidence="5 9" id="KW-0560">Oxidoreductase</keyword>
<dbReference type="Gene3D" id="2.40.110.10">
    <property type="entry name" value="Butyryl-CoA Dehydrogenase, subunit A, domain 2"/>
    <property type="match status" value="1"/>
</dbReference>
<evidence type="ECO:0000256" key="6">
    <source>
        <dbReference type="SAM" id="MobiDB-lite"/>
    </source>
</evidence>
<keyword evidence="10" id="KW-1185">Reference proteome</keyword>
<dbReference type="Proteomes" id="UP000627838">
    <property type="component" value="Unassembled WGS sequence"/>
</dbReference>
<name>A0ABR9K0G3_9ACTN</name>
<evidence type="ECO:0000259" key="8">
    <source>
        <dbReference type="Pfam" id="PF22924"/>
    </source>
</evidence>
<comment type="cofactor">
    <cofactor evidence="1">
        <name>FAD</name>
        <dbReference type="ChEBI" id="CHEBI:57692"/>
    </cofactor>
</comment>
<dbReference type="InterPro" id="IPR012258">
    <property type="entry name" value="Acyl-CoA_oxidase"/>
</dbReference>
<proteinExistence type="inferred from homology"/>